<keyword evidence="8" id="KW-1185">Reference proteome</keyword>
<organism evidence="7 8">
    <name type="scientific">Methylopila musalis</name>
    <dbReference type="NCBI Taxonomy" id="1134781"/>
    <lineage>
        <taxon>Bacteria</taxon>
        <taxon>Pseudomonadati</taxon>
        <taxon>Pseudomonadota</taxon>
        <taxon>Alphaproteobacteria</taxon>
        <taxon>Hyphomicrobiales</taxon>
        <taxon>Methylopilaceae</taxon>
        <taxon>Methylopila</taxon>
    </lineage>
</organism>
<feature type="transmembrane region" description="Helical" evidence="6">
    <location>
        <begin position="327"/>
        <end position="349"/>
    </location>
</feature>
<feature type="transmembrane region" description="Helical" evidence="6">
    <location>
        <begin position="271"/>
        <end position="290"/>
    </location>
</feature>
<evidence type="ECO:0000256" key="5">
    <source>
        <dbReference type="ARBA" id="ARBA00023136"/>
    </source>
</evidence>
<keyword evidence="5 6" id="KW-0472">Membrane</keyword>
<evidence type="ECO:0000256" key="3">
    <source>
        <dbReference type="ARBA" id="ARBA00022692"/>
    </source>
</evidence>
<evidence type="ECO:0000256" key="4">
    <source>
        <dbReference type="ARBA" id="ARBA00022989"/>
    </source>
</evidence>
<comment type="caution">
    <text evidence="7">The sequence shown here is derived from an EMBL/GenBank/DDBJ whole genome shotgun (WGS) entry which is preliminary data.</text>
</comment>
<feature type="transmembrane region" description="Helical" evidence="6">
    <location>
        <begin position="302"/>
        <end position="321"/>
    </location>
</feature>
<name>A0ABW3Z4E2_9HYPH</name>
<feature type="transmembrane region" description="Helical" evidence="6">
    <location>
        <begin position="99"/>
        <end position="121"/>
    </location>
</feature>
<sequence length="373" mass="40074">MRLLRYFSTKFFALAVTATLILAAIAEVLDLVDNAGDILDRGEGMAGLGYYLALRTPTLIAHALPLGALAGAVMTLGMLARNSEIVAARASGRSTWDLYVLLFPGAFVLGVLHCLLLDAVLPKTEQRLAVWWAEGPAPKIDADKPAWLRLGPDVISFDALGDRGRRLTNLQVYERDAQKVATGRLTAREARYADRRWVLTGATHVSWRKESFNVRTPADGVWETRFRPSDAVAALTPGGLVSSAAAQATLQGERVSNAPASFYETLILRVYAAPLSAAIMLLLAMPAAFLNWRDARSARYGFLGLGLGLAFLLSDGLLTTLGGAGVIAPVIGSWAAVILFAALGAAVISRMERGMTRPRVRRSSPALSPEPHR</sequence>
<keyword evidence="4 6" id="KW-1133">Transmembrane helix</keyword>
<comment type="subcellular location">
    <subcellularLocation>
        <location evidence="1">Cell membrane</location>
        <topology evidence="1">Multi-pass membrane protein</topology>
    </subcellularLocation>
</comment>
<proteinExistence type="predicted"/>
<gene>
    <name evidence="7" type="ORF">ACFQ4O_03505</name>
</gene>
<evidence type="ECO:0000256" key="1">
    <source>
        <dbReference type="ARBA" id="ARBA00004651"/>
    </source>
</evidence>
<evidence type="ECO:0000313" key="7">
    <source>
        <dbReference type="EMBL" id="MFD1331057.1"/>
    </source>
</evidence>
<evidence type="ECO:0000256" key="6">
    <source>
        <dbReference type="SAM" id="Phobius"/>
    </source>
</evidence>
<evidence type="ECO:0000313" key="8">
    <source>
        <dbReference type="Proteomes" id="UP001597171"/>
    </source>
</evidence>
<dbReference type="RefSeq" id="WP_378774257.1">
    <property type="nucleotide sequence ID" value="NZ_JBHTMX010000012.1"/>
</dbReference>
<dbReference type="Proteomes" id="UP001597171">
    <property type="component" value="Unassembled WGS sequence"/>
</dbReference>
<evidence type="ECO:0000256" key="2">
    <source>
        <dbReference type="ARBA" id="ARBA00022475"/>
    </source>
</evidence>
<feature type="transmembrane region" description="Helical" evidence="6">
    <location>
        <begin position="59"/>
        <end position="79"/>
    </location>
</feature>
<keyword evidence="3 6" id="KW-0812">Transmembrane</keyword>
<reference evidence="8" key="1">
    <citation type="journal article" date="2019" name="Int. J. Syst. Evol. Microbiol.">
        <title>The Global Catalogue of Microorganisms (GCM) 10K type strain sequencing project: providing services to taxonomists for standard genome sequencing and annotation.</title>
        <authorList>
            <consortium name="The Broad Institute Genomics Platform"/>
            <consortium name="The Broad Institute Genome Sequencing Center for Infectious Disease"/>
            <person name="Wu L."/>
            <person name="Ma J."/>
        </authorList>
    </citation>
    <scope>NUCLEOTIDE SEQUENCE [LARGE SCALE GENOMIC DNA]</scope>
    <source>
        <strain evidence="8">CCUG 61696</strain>
    </source>
</reference>
<dbReference type="InterPro" id="IPR005495">
    <property type="entry name" value="LptG/LptF_permease"/>
</dbReference>
<dbReference type="PANTHER" id="PTHR33529:SF2">
    <property type="entry name" value="LIPOPOLYSACCHARIDE EXPORT SYSTEM PERMEASE PROTEIN LPTG"/>
    <property type="match status" value="1"/>
</dbReference>
<dbReference type="EMBL" id="JBHTMX010000012">
    <property type="protein sequence ID" value="MFD1331057.1"/>
    <property type="molecule type" value="Genomic_DNA"/>
</dbReference>
<dbReference type="PANTHER" id="PTHR33529">
    <property type="entry name" value="SLR0882 PROTEIN-RELATED"/>
    <property type="match status" value="1"/>
</dbReference>
<dbReference type="Pfam" id="PF03739">
    <property type="entry name" value="LptF_LptG"/>
    <property type="match status" value="1"/>
</dbReference>
<protein>
    <submittedName>
        <fullName evidence="7">LptF/LptG family permease</fullName>
    </submittedName>
</protein>
<accession>A0ABW3Z4E2</accession>
<keyword evidence="2" id="KW-1003">Cell membrane</keyword>